<dbReference type="InterPro" id="IPR058792">
    <property type="entry name" value="Beta-barrel_RND_2"/>
</dbReference>
<accession>A0A4R6X9V2</accession>
<dbReference type="GO" id="GO:0016020">
    <property type="term" value="C:membrane"/>
    <property type="evidence" value="ECO:0007669"/>
    <property type="project" value="InterPro"/>
</dbReference>
<feature type="region of interest" description="Disordered" evidence="3">
    <location>
        <begin position="401"/>
        <end position="429"/>
    </location>
</feature>
<dbReference type="Pfam" id="PF19335">
    <property type="entry name" value="HMBD"/>
    <property type="match status" value="1"/>
</dbReference>
<comment type="similarity">
    <text evidence="1">Belongs to the membrane fusion protein (MFP) (TC 8.A.1) family.</text>
</comment>
<dbReference type="InterPro" id="IPR021647">
    <property type="entry name" value="CusF_Ec"/>
</dbReference>
<dbReference type="AlphaFoldDB" id="A0A4R6X9V2"/>
<evidence type="ECO:0000259" key="5">
    <source>
        <dbReference type="Pfam" id="PF25869"/>
    </source>
</evidence>
<dbReference type="OrthoDB" id="9806939at2"/>
<dbReference type="Gene3D" id="2.40.420.20">
    <property type="match status" value="1"/>
</dbReference>
<dbReference type="InterPro" id="IPR058790">
    <property type="entry name" value="BSH_CusB"/>
</dbReference>
<feature type="domain" description="Multidrug resistance protein MdtA-like C-terminal permuted SH3" evidence="8">
    <location>
        <begin position="329"/>
        <end position="384"/>
    </location>
</feature>
<dbReference type="InterPro" id="IPR006143">
    <property type="entry name" value="RND_pump_MFP"/>
</dbReference>
<dbReference type="Gene3D" id="2.40.50.320">
    <property type="entry name" value="Copper binding periplasmic protein CusF"/>
    <property type="match status" value="1"/>
</dbReference>
<dbReference type="GO" id="GO:0060003">
    <property type="term" value="P:copper ion export"/>
    <property type="evidence" value="ECO:0007669"/>
    <property type="project" value="TreeGrafter"/>
</dbReference>
<dbReference type="Proteomes" id="UP000295729">
    <property type="component" value="Unassembled WGS sequence"/>
</dbReference>
<reference evidence="9 10" key="1">
    <citation type="submission" date="2019-03" db="EMBL/GenBank/DDBJ databases">
        <title>Genomic Encyclopedia of Type Strains, Phase IV (KMG-IV): sequencing the most valuable type-strain genomes for metagenomic binning, comparative biology and taxonomic classification.</title>
        <authorList>
            <person name="Goeker M."/>
        </authorList>
    </citation>
    <scope>NUCLEOTIDE SEQUENCE [LARGE SCALE GENOMIC DNA]</scope>
    <source>
        <strain evidence="9 10">DSM 5604</strain>
    </source>
</reference>
<dbReference type="InterPro" id="IPR058627">
    <property type="entry name" value="MdtA-like_C"/>
</dbReference>
<evidence type="ECO:0000256" key="1">
    <source>
        <dbReference type="ARBA" id="ARBA00009477"/>
    </source>
</evidence>
<comment type="caution">
    <text evidence="9">The sequence shown here is derived from an EMBL/GenBank/DDBJ whole genome shotgun (WGS) entry which is preliminary data.</text>
</comment>
<dbReference type="InterPro" id="IPR058791">
    <property type="entry name" value="3HB_CusB"/>
</dbReference>
<dbReference type="Gene3D" id="6.10.140.730">
    <property type="match status" value="1"/>
</dbReference>
<evidence type="ECO:0000256" key="3">
    <source>
        <dbReference type="SAM" id="MobiDB-lite"/>
    </source>
</evidence>
<dbReference type="PANTHER" id="PTHR30097:SF15">
    <property type="entry name" value="CATION EFFLUX SYSTEM PROTEIN CUSB"/>
    <property type="match status" value="1"/>
</dbReference>
<name>A0A4R6X9V2_9GAMM</name>
<dbReference type="Pfam" id="PF25869">
    <property type="entry name" value="3HB_CusB"/>
    <property type="match status" value="1"/>
</dbReference>
<dbReference type="FunFam" id="2.40.30.170:FF:000010">
    <property type="entry name" value="Efflux RND transporter periplasmic adaptor subunit"/>
    <property type="match status" value="1"/>
</dbReference>
<dbReference type="NCBIfam" id="TIGR01730">
    <property type="entry name" value="RND_mfp"/>
    <property type="match status" value="1"/>
</dbReference>
<keyword evidence="2" id="KW-0813">Transport</keyword>
<feature type="domain" description="CusB-like beta-barrel" evidence="7">
    <location>
        <begin position="247"/>
        <end position="323"/>
    </location>
</feature>
<keyword evidence="10" id="KW-1185">Reference proteome</keyword>
<dbReference type="GO" id="GO:0015679">
    <property type="term" value="P:plasma membrane copper ion transport"/>
    <property type="evidence" value="ECO:0007669"/>
    <property type="project" value="TreeGrafter"/>
</dbReference>
<dbReference type="Gene3D" id="2.40.30.170">
    <property type="match status" value="1"/>
</dbReference>
<dbReference type="GO" id="GO:0022857">
    <property type="term" value="F:transmembrane transporter activity"/>
    <property type="evidence" value="ECO:0007669"/>
    <property type="project" value="InterPro"/>
</dbReference>
<proteinExistence type="inferred from homology"/>
<protein>
    <submittedName>
        <fullName evidence="9">Cu(I)/Ag(I) efflux system membrane fusion protein</fullName>
    </submittedName>
</protein>
<evidence type="ECO:0000259" key="7">
    <source>
        <dbReference type="Pfam" id="PF25954"/>
    </source>
</evidence>
<evidence type="ECO:0000259" key="6">
    <source>
        <dbReference type="Pfam" id="PF25919"/>
    </source>
</evidence>
<feature type="domain" description="Heavy metal binding" evidence="4">
    <location>
        <begin position="47"/>
        <end position="72"/>
    </location>
</feature>
<evidence type="ECO:0000259" key="4">
    <source>
        <dbReference type="Pfam" id="PF19335"/>
    </source>
</evidence>
<dbReference type="Pfam" id="PF11604">
    <property type="entry name" value="CusF_Ec"/>
    <property type="match status" value="1"/>
</dbReference>
<dbReference type="InterPro" id="IPR045800">
    <property type="entry name" value="HMBD"/>
</dbReference>
<evidence type="ECO:0000259" key="8">
    <source>
        <dbReference type="Pfam" id="PF25967"/>
    </source>
</evidence>
<dbReference type="Gene3D" id="2.40.50.100">
    <property type="match status" value="1"/>
</dbReference>
<feature type="domain" description="CusB-like barrel-sandwich hybrid" evidence="6">
    <location>
        <begin position="127"/>
        <end position="242"/>
    </location>
</feature>
<evidence type="ECO:0000256" key="2">
    <source>
        <dbReference type="ARBA" id="ARBA00022448"/>
    </source>
</evidence>
<dbReference type="EMBL" id="SNZA01000001">
    <property type="protein sequence ID" value="TDR14829.1"/>
    <property type="molecule type" value="Genomic_DNA"/>
</dbReference>
<gene>
    <name evidence="9" type="ORF">C8D85_0178</name>
</gene>
<dbReference type="RefSeq" id="WP_133559473.1">
    <property type="nucleotide sequence ID" value="NZ_SNZA01000001.1"/>
</dbReference>
<dbReference type="InterPro" id="IPR051909">
    <property type="entry name" value="MFP_Cation_Efflux"/>
</dbReference>
<dbReference type="SUPFAM" id="SSF111369">
    <property type="entry name" value="HlyD-like secretion proteins"/>
    <property type="match status" value="1"/>
</dbReference>
<organism evidence="9 10">
    <name type="scientific">Marinomonas communis</name>
    <dbReference type="NCBI Taxonomy" id="28254"/>
    <lineage>
        <taxon>Bacteria</taxon>
        <taxon>Pseudomonadati</taxon>
        <taxon>Pseudomonadota</taxon>
        <taxon>Gammaproteobacteria</taxon>
        <taxon>Oceanospirillales</taxon>
        <taxon>Oceanospirillaceae</taxon>
        <taxon>Marinomonas</taxon>
    </lineage>
</organism>
<dbReference type="InterPro" id="IPR042230">
    <property type="entry name" value="CusF_sf"/>
</dbReference>
<evidence type="ECO:0000313" key="9">
    <source>
        <dbReference type="EMBL" id="TDR14829.1"/>
    </source>
</evidence>
<dbReference type="Pfam" id="PF25954">
    <property type="entry name" value="Beta-barrel_RND_2"/>
    <property type="match status" value="1"/>
</dbReference>
<feature type="domain" description="CusB-like three alpha-helical bundle" evidence="5">
    <location>
        <begin position="161"/>
        <end position="208"/>
    </location>
</feature>
<dbReference type="PANTHER" id="PTHR30097">
    <property type="entry name" value="CATION EFFLUX SYSTEM PROTEIN CUSB"/>
    <property type="match status" value="1"/>
</dbReference>
<dbReference type="GO" id="GO:0030288">
    <property type="term" value="C:outer membrane-bounded periplasmic space"/>
    <property type="evidence" value="ECO:0007669"/>
    <property type="project" value="TreeGrafter"/>
</dbReference>
<dbReference type="Pfam" id="PF25967">
    <property type="entry name" value="RND-MFP_C"/>
    <property type="match status" value="1"/>
</dbReference>
<evidence type="ECO:0000313" key="10">
    <source>
        <dbReference type="Proteomes" id="UP000295729"/>
    </source>
</evidence>
<dbReference type="Pfam" id="PF25919">
    <property type="entry name" value="BSH_CusB"/>
    <property type="match status" value="1"/>
</dbReference>
<dbReference type="GO" id="GO:0046914">
    <property type="term" value="F:transition metal ion binding"/>
    <property type="evidence" value="ECO:0007669"/>
    <property type="project" value="TreeGrafter"/>
</dbReference>
<sequence length="513" mass="56995">MSVSRYALAMIVGGVATYGALNFFPVLNHDVSAGVSDTSSTTQEPLYWVAPMDPNYRRDKPGKSPMGMDLIPFYGDDAQQNSPGTVAISPEVVNNLGVSTTLVKDSVLQQTISTVGYLQYNSDRLIHIHARVNGWVEKSFITANGDAVAKGDPLYDVYSPELVNAQEELIFALNQKDMGLISAAEERLRSLQVPETFISQLKRQRKVSQTVRFFAPQNGVVDNLGVREGFYITPGMTLMSIADLNEIWLEAEVFERQAHLLDVGQKVEARTDFLPGEVLQSEVSFIYPTIDEKTRTVRVRVRLDNHDLRLKPNMFAHLTIDAKEHQSTLVIPKQALIRGAKQDRVVLALGEGKFKSIAVTTGRYGDDDVEILSGLKRGDLVVTSAQFLLDSESSKSSDFMRMAPLSDDSADMDHSAHSPMSAETEMSDSKALEPAKNVWVAARINRVDLPARKVNVDHSAIPDWKWPKMTMDFTVAEWVEMSELPIGKNIQLEITKESSTKFSVTDFYDADAQ</sequence>